<dbReference type="KEGG" id="fse:DI487_01460"/>
<keyword evidence="5" id="KW-0809">Transit peptide</keyword>
<comment type="similarity">
    <text evidence="1">Belongs to the NADH dehydrogenase family.</text>
</comment>
<keyword evidence="7" id="KW-0520">NAD</keyword>
<dbReference type="PANTHER" id="PTHR43706:SF47">
    <property type="entry name" value="EXTERNAL NADH-UBIQUINONE OXIDOREDUCTASE 1, MITOCHONDRIAL-RELATED"/>
    <property type="match status" value="1"/>
</dbReference>
<dbReference type="PRINTS" id="PR00368">
    <property type="entry name" value="FADPNR"/>
</dbReference>
<dbReference type="PRINTS" id="PR00411">
    <property type="entry name" value="PNDRDTASEI"/>
</dbReference>
<sequence>MKKQIIIVGGGFAGLKLARELSDSDYKVMVIDRNNFHQFQPLFYQVATSRLAASNISFPLRKVFNGSRNVTLRITNVLKVVPETNTIITEIGDFQYDYLVFATGADTNYFGNENIRKHAYPMKSTVEAMYIRMRILQNFEDMYKTKDEDTKESLSNYVIVGGGPTGVELAGALMEMKKYVLPKDYQDLDISRMKIYLVEAGPRLLGAMSEFSSKKAEKYLTEMGVNVMLKTQVKDYDGKWVELADGTKIRSRLLIWAAGVAGNYPEGIDKAIKVRGNRIKVDEYHQIEGYENIYAIGDISYMETKKFPHGHPQLANVAIHQAGNLAHNFEKLLHDKKLKPFQYKDKGSMATVGRSKAVVDLPKIKFGGFIAWLTWMLLHLLFIMGMRNRIHVFVNWTAAYFNKNSSLRLIFKPYIRDDK</sequence>
<keyword evidence="13" id="KW-1185">Reference proteome</keyword>
<feature type="transmembrane region" description="Helical" evidence="9">
    <location>
        <begin position="364"/>
        <end position="383"/>
    </location>
</feature>
<dbReference type="InterPro" id="IPR054585">
    <property type="entry name" value="NDH2-like_C"/>
</dbReference>
<dbReference type="EC" id="1.6.5.9" evidence="2"/>
<dbReference type="InterPro" id="IPR023753">
    <property type="entry name" value="FAD/NAD-binding_dom"/>
</dbReference>
<dbReference type="Gene3D" id="3.50.50.100">
    <property type="match status" value="1"/>
</dbReference>
<evidence type="ECO:0000256" key="6">
    <source>
        <dbReference type="ARBA" id="ARBA00023002"/>
    </source>
</evidence>
<keyword evidence="4" id="KW-0274">FAD</keyword>
<evidence type="ECO:0000256" key="4">
    <source>
        <dbReference type="ARBA" id="ARBA00022827"/>
    </source>
</evidence>
<dbReference type="OrthoDB" id="9781621at2"/>
<evidence type="ECO:0000256" key="3">
    <source>
        <dbReference type="ARBA" id="ARBA00022630"/>
    </source>
</evidence>
<name>A0A2U8QRA4_9FLAO</name>
<keyword evidence="6" id="KW-0560">Oxidoreductase</keyword>
<evidence type="ECO:0000259" key="10">
    <source>
        <dbReference type="Pfam" id="PF07992"/>
    </source>
</evidence>
<dbReference type="InterPro" id="IPR045024">
    <property type="entry name" value="NDH-2"/>
</dbReference>
<feature type="domain" description="External alternative NADH-ubiquinone oxidoreductase-like C-terminal" evidence="11">
    <location>
        <begin position="346"/>
        <end position="400"/>
    </location>
</feature>
<evidence type="ECO:0000256" key="2">
    <source>
        <dbReference type="ARBA" id="ARBA00012637"/>
    </source>
</evidence>
<organism evidence="12 13">
    <name type="scientific">Flavobacterium sediminis</name>
    <dbReference type="NCBI Taxonomy" id="2201181"/>
    <lineage>
        <taxon>Bacteria</taxon>
        <taxon>Pseudomonadati</taxon>
        <taxon>Bacteroidota</taxon>
        <taxon>Flavobacteriia</taxon>
        <taxon>Flavobacteriales</taxon>
        <taxon>Flavobacteriaceae</taxon>
        <taxon>Flavobacterium</taxon>
    </lineage>
</organism>
<evidence type="ECO:0000313" key="12">
    <source>
        <dbReference type="EMBL" id="AWM12667.1"/>
    </source>
</evidence>
<dbReference type="Pfam" id="PF07992">
    <property type="entry name" value="Pyr_redox_2"/>
    <property type="match status" value="1"/>
</dbReference>
<dbReference type="GO" id="GO:0050136">
    <property type="term" value="F:NADH dehydrogenase (quinone) (non-electrogenic) activity"/>
    <property type="evidence" value="ECO:0007669"/>
    <property type="project" value="UniProtKB-EC"/>
</dbReference>
<gene>
    <name evidence="12" type="ORF">DI487_01460</name>
</gene>
<proteinExistence type="inferred from homology"/>
<feature type="domain" description="FAD/NAD(P)-binding" evidence="10">
    <location>
        <begin position="4"/>
        <end position="322"/>
    </location>
</feature>
<keyword evidence="9" id="KW-1133">Transmembrane helix</keyword>
<keyword evidence="9" id="KW-0472">Membrane</keyword>
<evidence type="ECO:0000256" key="9">
    <source>
        <dbReference type="SAM" id="Phobius"/>
    </source>
</evidence>
<dbReference type="InterPro" id="IPR036188">
    <property type="entry name" value="FAD/NAD-bd_sf"/>
</dbReference>
<evidence type="ECO:0000313" key="13">
    <source>
        <dbReference type="Proteomes" id="UP000245429"/>
    </source>
</evidence>
<keyword evidence="3" id="KW-0285">Flavoprotein</keyword>
<dbReference type="Pfam" id="PF22366">
    <property type="entry name" value="NDH2_C"/>
    <property type="match status" value="1"/>
</dbReference>
<evidence type="ECO:0000256" key="1">
    <source>
        <dbReference type="ARBA" id="ARBA00005272"/>
    </source>
</evidence>
<dbReference type="RefSeq" id="WP_109568076.1">
    <property type="nucleotide sequence ID" value="NZ_CP029463.1"/>
</dbReference>
<evidence type="ECO:0000256" key="5">
    <source>
        <dbReference type="ARBA" id="ARBA00022946"/>
    </source>
</evidence>
<protein>
    <recommendedName>
        <fullName evidence="2">NADH:ubiquinone reductase (non-electrogenic)</fullName>
        <ecNumber evidence="2">1.6.5.9</ecNumber>
    </recommendedName>
</protein>
<dbReference type="SUPFAM" id="SSF51905">
    <property type="entry name" value="FAD/NAD(P)-binding domain"/>
    <property type="match status" value="1"/>
</dbReference>
<reference evidence="12 13" key="1">
    <citation type="submission" date="2018-05" db="EMBL/GenBank/DDBJ databases">
        <title>Flavobacterium sp. MEBiC07310.</title>
        <authorList>
            <person name="Baek K."/>
        </authorList>
    </citation>
    <scope>NUCLEOTIDE SEQUENCE [LARGE SCALE GENOMIC DNA]</scope>
    <source>
        <strain evidence="12 13">MEBiC07310</strain>
    </source>
</reference>
<evidence type="ECO:0000256" key="7">
    <source>
        <dbReference type="ARBA" id="ARBA00023027"/>
    </source>
</evidence>
<dbReference type="EMBL" id="CP029463">
    <property type="protein sequence ID" value="AWM12667.1"/>
    <property type="molecule type" value="Genomic_DNA"/>
</dbReference>
<keyword evidence="9" id="KW-0812">Transmembrane</keyword>
<evidence type="ECO:0000256" key="8">
    <source>
        <dbReference type="ARBA" id="ARBA00047599"/>
    </source>
</evidence>
<dbReference type="PANTHER" id="PTHR43706">
    <property type="entry name" value="NADH DEHYDROGENASE"/>
    <property type="match status" value="1"/>
</dbReference>
<comment type="catalytic activity">
    <reaction evidence="8">
        <text>a quinone + NADH + H(+) = a quinol + NAD(+)</text>
        <dbReference type="Rhea" id="RHEA:46160"/>
        <dbReference type="ChEBI" id="CHEBI:15378"/>
        <dbReference type="ChEBI" id="CHEBI:24646"/>
        <dbReference type="ChEBI" id="CHEBI:57540"/>
        <dbReference type="ChEBI" id="CHEBI:57945"/>
        <dbReference type="ChEBI" id="CHEBI:132124"/>
        <dbReference type="EC" id="1.6.5.9"/>
    </reaction>
</comment>
<dbReference type="Proteomes" id="UP000245429">
    <property type="component" value="Chromosome"/>
</dbReference>
<dbReference type="AlphaFoldDB" id="A0A2U8QRA4"/>
<accession>A0A2U8QRA4</accession>
<evidence type="ECO:0000259" key="11">
    <source>
        <dbReference type="Pfam" id="PF22366"/>
    </source>
</evidence>